<name>A0A8S5UWM9_9CAUD</name>
<evidence type="ECO:0000256" key="1">
    <source>
        <dbReference type="SAM" id="MobiDB-lite"/>
    </source>
</evidence>
<feature type="compositionally biased region" description="Gly residues" evidence="1">
    <location>
        <begin position="28"/>
        <end position="37"/>
    </location>
</feature>
<sequence length="118" mass="12555">MSEDNNKIFRKQMSYERRRSNGKDNGGHLEGACGGDRGGVDGERGAGGCGEGGVRVVAPGDAGDSDEFRGGNTGHRKAKGGRKAFEAAMAWQFNPESNPDAWMLKDMVVTHSAKRGIN</sequence>
<accession>A0A8S5UWM9</accession>
<feature type="region of interest" description="Disordered" evidence="1">
    <location>
        <begin position="1"/>
        <end position="81"/>
    </location>
</feature>
<organism evidence="2">
    <name type="scientific">Siphoviridae sp. ctzO58</name>
    <dbReference type="NCBI Taxonomy" id="2825748"/>
    <lineage>
        <taxon>Viruses</taxon>
        <taxon>Duplodnaviria</taxon>
        <taxon>Heunggongvirae</taxon>
        <taxon>Uroviricota</taxon>
        <taxon>Caudoviricetes</taxon>
    </lineage>
</organism>
<protein>
    <submittedName>
        <fullName evidence="2">Uncharacterized protein</fullName>
    </submittedName>
</protein>
<feature type="compositionally biased region" description="Basic and acidic residues" evidence="1">
    <location>
        <begin position="1"/>
        <end position="27"/>
    </location>
</feature>
<proteinExistence type="predicted"/>
<reference evidence="2" key="1">
    <citation type="journal article" date="2021" name="Proc. Natl. Acad. Sci. U.S.A.">
        <title>A Catalog of Tens of Thousands of Viruses from Human Metagenomes Reveals Hidden Associations with Chronic Diseases.</title>
        <authorList>
            <person name="Tisza M.J."/>
            <person name="Buck C.B."/>
        </authorList>
    </citation>
    <scope>NUCLEOTIDE SEQUENCE</scope>
    <source>
        <strain evidence="2">CtzO58</strain>
    </source>
</reference>
<dbReference type="EMBL" id="BK016157">
    <property type="protein sequence ID" value="DAF98896.1"/>
    <property type="molecule type" value="Genomic_DNA"/>
</dbReference>
<evidence type="ECO:0000313" key="2">
    <source>
        <dbReference type="EMBL" id="DAF98896.1"/>
    </source>
</evidence>